<keyword evidence="6 11" id="KW-0798">TonB box</keyword>
<dbReference type="InterPro" id="IPR039426">
    <property type="entry name" value="TonB-dep_rcpt-like"/>
</dbReference>
<dbReference type="GO" id="GO:0009279">
    <property type="term" value="C:cell outer membrane"/>
    <property type="evidence" value="ECO:0007669"/>
    <property type="project" value="UniProtKB-SubCell"/>
</dbReference>
<evidence type="ECO:0000256" key="5">
    <source>
        <dbReference type="ARBA" id="ARBA00022729"/>
    </source>
</evidence>
<reference evidence="15 16" key="1">
    <citation type="journal article" date="2013" name="Genome Announc.">
        <title>Draft Genome Sequence of Cesiribacter andamanensis Strain AMV16T, Isolated from a Soil Sample from a Mud Volcano in the Andaman Islands, India.</title>
        <authorList>
            <person name="Shivaji S."/>
            <person name="Ara S."/>
            <person name="Begum Z."/>
            <person name="Srinivas T.N."/>
            <person name="Singh A."/>
            <person name="Kumar Pinnaka A."/>
        </authorList>
    </citation>
    <scope>NUCLEOTIDE SEQUENCE [LARGE SCALE GENOMIC DNA]</scope>
    <source>
        <strain evidence="15 16">AMV16</strain>
    </source>
</reference>
<dbReference type="InterPro" id="IPR036942">
    <property type="entry name" value="Beta-barrel_TonB_sf"/>
</dbReference>
<dbReference type="SUPFAM" id="SSF49464">
    <property type="entry name" value="Carboxypeptidase regulatory domain-like"/>
    <property type="match status" value="1"/>
</dbReference>
<dbReference type="InterPro" id="IPR012910">
    <property type="entry name" value="Plug_dom"/>
</dbReference>
<feature type="domain" description="TonB-dependent receptor plug" evidence="14">
    <location>
        <begin position="118"/>
        <end position="226"/>
    </location>
</feature>
<dbReference type="Gene3D" id="2.60.40.1120">
    <property type="entry name" value="Carboxypeptidase-like, regulatory domain"/>
    <property type="match status" value="1"/>
</dbReference>
<evidence type="ECO:0000256" key="9">
    <source>
        <dbReference type="ARBA" id="ARBA00023237"/>
    </source>
</evidence>
<dbReference type="Pfam" id="PF00593">
    <property type="entry name" value="TonB_dep_Rec_b-barrel"/>
    <property type="match status" value="1"/>
</dbReference>
<dbReference type="PANTHER" id="PTHR30069">
    <property type="entry name" value="TONB-DEPENDENT OUTER MEMBRANE RECEPTOR"/>
    <property type="match status" value="1"/>
</dbReference>
<evidence type="ECO:0000256" key="4">
    <source>
        <dbReference type="ARBA" id="ARBA00022692"/>
    </source>
</evidence>
<feature type="signal peptide" evidence="12">
    <location>
        <begin position="1"/>
        <end position="19"/>
    </location>
</feature>
<gene>
    <name evidence="15" type="primary">cirA_2</name>
    <name evidence="15" type="ORF">ADICEAN_01244</name>
</gene>
<evidence type="ECO:0000256" key="1">
    <source>
        <dbReference type="ARBA" id="ARBA00004571"/>
    </source>
</evidence>
<evidence type="ECO:0000256" key="2">
    <source>
        <dbReference type="ARBA" id="ARBA00022448"/>
    </source>
</evidence>
<dbReference type="AlphaFoldDB" id="M7N8Q8"/>
<keyword evidence="9 10" id="KW-0998">Cell outer membrane</keyword>
<comment type="similarity">
    <text evidence="10 11">Belongs to the TonB-dependent receptor family.</text>
</comment>
<protein>
    <submittedName>
        <fullName evidence="15">Colicin I receptor</fullName>
    </submittedName>
</protein>
<dbReference type="PANTHER" id="PTHR30069:SF29">
    <property type="entry name" value="HEMOGLOBIN AND HEMOGLOBIN-HAPTOGLOBIN-BINDING PROTEIN 1-RELATED"/>
    <property type="match status" value="1"/>
</dbReference>
<dbReference type="InterPro" id="IPR008969">
    <property type="entry name" value="CarboxyPept-like_regulatory"/>
</dbReference>
<comment type="subcellular location">
    <subcellularLocation>
        <location evidence="1 10">Cell outer membrane</location>
        <topology evidence="1 10">Multi-pass membrane protein</topology>
    </subcellularLocation>
</comment>
<dbReference type="Pfam" id="PF07715">
    <property type="entry name" value="Plug"/>
    <property type="match status" value="1"/>
</dbReference>
<evidence type="ECO:0000313" key="15">
    <source>
        <dbReference type="EMBL" id="EMR03647.1"/>
    </source>
</evidence>
<keyword evidence="2 10" id="KW-0813">Transport</keyword>
<evidence type="ECO:0000256" key="11">
    <source>
        <dbReference type="RuleBase" id="RU003357"/>
    </source>
</evidence>
<dbReference type="SUPFAM" id="SSF56935">
    <property type="entry name" value="Porins"/>
    <property type="match status" value="1"/>
</dbReference>
<feature type="domain" description="TonB-dependent receptor-like beta-barrel" evidence="13">
    <location>
        <begin position="257"/>
        <end position="612"/>
    </location>
</feature>
<evidence type="ECO:0000256" key="10">
    <source>
        <dbReference type="PROSITE-ProRule" id="PRU01360"/>
    </source>
</evidence>
<dbReference type="PATRIC" id="fig|1279009.4.peg.1258"/>
<dbReference type="InterPro" id="IPR037066">
    <property type="entry name" value="Plug_dom_sf"/>
</dbReference>
<evidence type="ECO:0000259" key="14">
    <source>
        <dbReference type="Pfam" id="PF07715"/>
    </source>
</evidence>
<evidence type="ECO:0000256" key="12">
    <source>
        <dbReference type="SAM" id="SignalP"/>
    </source>
</evidence>
<dbReference type="InterPro" id="IPR000531">
    <property type="entry name" value="Beta-barrel_TonB"/>
</dbReference>
<dbReference type="Proteomes" id="UP000011910">
    <property type="component" value="Unassembled WGS sequence"/>
</dbReference>
<evidence type="ECO:0000256" key="6">
    <source>
        <dbReference type="ARBA" id="ARBA00023077"/>
    </source>
</evidence>
<sequence>MRLFFLLAFSCLSALPLLAQHRVTLRIQDHDSGESLPGATVLLKGSQQGATANTQGVLTLENIPPGRQVLVFSYVGYATRQLVLQFPLSTDEPLVVGLEPEEELEAVLISATRSSRTIEDIPTRVEAISGEELGEKAVMNSTNIAMLLRESTGIQMQQTSASSANQSIRIQGLDGRYTQLLRDGFPLYSGFAGGLSIMQIPPLDLQQVEVIKGSASTLYGGGAIAGLVNLVTKKPGDEPELSFMLNQTSALGTTLNGFYSSRNQGWGTTLYASGHTQKAYDPNEDGFSDIPQVRSLTLNPRVFRYWGEGTTLWLGLNAALEERTGGNIQALESELAPPGGFVEQNNSKRLSSQLTFDRQLEGGAALALRNSISFFDREIQLPDYRFSGQQWASFSEASYAFGPEENRWIGGLNLFTDGFTEAHPQGMAARDYQHTTLGAFAQHSWYPLEQLALESGLRTDYAADWGTFVLPRLSLMYKPGPKLTARIGGGLGYKLPTPFTEEAEALAFLNVAPINSGTTRAERSLGGNLDLNYTTAIGEGISFSLNQLFFYTRLQNSLMLHLGPGWQFVYANADRPANSRGFETNARLGWGDFKLFMQWAFTDVELRYQDERRQKPLTPNTPLAPY</sequence>
<evidence type="ECO:0000256" key="8">
    <source>
        <dbReference type="ARBA" id="ARBA00023170"/>
    </source>
</evidence>
<keyword evidence="4 10" id="KW-0812">Transmembrane</keyword>
<dbReference type="STRING" id="1279009.ADICEAN_01244"/>
<dbReference type="EMBL" id="AODQ01000021">
    <property type="protein sequence ID" value="EMR03647.1"/>
    <property type="molecule type" value="Genomic_DNA"/>
</dbReference>
<evidence type="ECO:0000313" key="16">
    <source>
        <dbReference type="Proteomes" id="UP000011910"/>
    </source>
</evidence>
<evidence type="ECO:0000259" key="13">
    <source>
        <dbReference type="Pfam" id="PF00593"/>
    </source>
</evidence>
<keyword evidence="3 10" id="KW-1134">Transmembrane beta strand</keyword>
<dbReference type="GO" id="GO:0044718">
    <property type="term" value="P:siderophore transmembrane transport"/>
    <property type="evidence" value="ECO:0007669"/>
    <property type="project" value="TreeGrafter"/>
</dbReference>
<dbReference type="RefSeq" id="WP_009194644.1">
    <property type="nucleotide sequence ID" value="NZ_AODQ01000021.1"/>
</dbReference>
<dbReference type="Gene3D" id="2.40.170.20">
    <property type="entry name" value="TonB-dependent receptor, beta-barrel domain"/>
    <property type="match status" value="1"/>
</dbReference>
<accession>M7N8Q8</accession>
<dbReference type="Gene3D" id="2.170.130.10">
    <property type="entry name" value="TonB-dependent receptor, plug domain"/>
    <property type="match status" value="1"/>
</dbReference>
<dbReference type="Pfam" id="PF13715">
    <property type="entry name" value="CarbopepD_reg_2"/>
    <property type="match status" value="1"/>
</dbReference>
<dbReference type="OrthoDB" id="1109239at2"/>
<dbReference type="GO" id="GO:0015344">
    <property type="term" value="F:siderophore uptake transmembrane transporter activity"/>
    <property type="evidence" value="ECO:0007669"/>
    <property type="project" value="TreeGrafter"/>
</dbReference>
<keyword evidence="16" id="KW-1185">Reference proteome</keyword>
<keyword evidence="7 10" id="KW-0472">Membrane</keyword>
<organism evidence="15 16">
    <name type="scientific">Cesiribacter andamanensis AMV16</name>
    <dbReference type="NCBI Taxonomy" id="1279009"/>
    <lineage>
        <taxon>Bacteria</taxon>
        <taxon>Pseudomonadati</taxon>
        <taxon>Bacteroidota</taxon>
        <taxon>Cytophagia</taxon>
        <taxon>Cytophagales</taxon>
        <taxon>Cesiribacteraceae</taxon>
        <taxon>Cesiribacter</taxon>
    </lineage>
</organism>
<proteinExistence type="inferred from homology"/>
<name>M7N8Q8_9BACT</name>
<dbReference type="eggNOG" id="COG4771">
    <property type="taxonomic scope" value="Bacteria"/>
</dbReference>
<evidence type="ECO:0000256" key="7">
    <source>
        <dbReference type="ARBA" id="ARBA00023136"/>
    </source>
</evidence>
<keyword evidence="8 15" id="KW-0675">Receptor</keyword>
<keyword evidence="5 12" id="KW-0732">Signal</keyword>
<comment type="caution">
    <text evidence="15">The sequence shown here is derived from an EMBL/GenBank/DDBJ whole genome shotgun (WGS) entry which is preliminary data.</text>
</comment>
<dbReference type="PROSITE" id="PS52016">
    <property type="entry name" value="TONB_DEPENDENT_REC_3"/>
    <property type="match status" value="1"/>
</dbReference>
<evidence type="ECO:0000256" key="3">
    <source>
        <dbReference type="ARBA" id="ARBA00022452"/>
    </source>
</evidence>
<feature type="chain" id="PRO_5004081783" evidence="12">
    <location>
        <begin position="20"/>
        <end position="626"/>
    </location>
</feature>